<name>A0ABN0J6J0_9LEPT</name>
<evidence type="ECO:0000313" key="1">
    <source>
        <dbReference type="EMBL" id="EMN02645.1"/>
    </source>
</evidence>
<dbReference type="InterPro" id="IPR010179">
    <property type="entry name" value="CRISPR-assoc_prot_Cse3"/>
</dbReference>
<dbReference type="Gene3D" id="3.30.70.1200">
    <property type="entry name" value="Crispr-associated protein, domain 1"/>
    <property type="match status" value="1"/>
</dbReference>
<proteinExistence type="predicted"/>
<dbReference type="Gene3D" id="3.30.70.1210">
    <property type="entry name" value="Crispr-associated protein, domain 2"/>
    <property type="match status" value="1"/>
</dbReference>
<gene>
    <name evidence="1" type="ORF">LEP1GSC035_3678</name>
</gene>
<dbReference type="NCBIfam" id="TIGR01907">
    <property type="entry name" value="casE_Cse3"/>
    <property type="match status" value="1"/>
</dbReference>
<comment type="caution">
    <text evidence="1">The sequence shown here is derived from an EMBL/GenBank/DDBJ whole genome shotgun (WGS) entry which is preliminary data.</text>
</comment>
<evidence type="ECO:0000313" key="2">
    <source>
        <dbReference type="Proteomes" id="UP000012099"/>
    </source>
</evidence>
<dbReference type="SMART" id="SM01101">
    <property type="entry name" value="CRISPR_assoc"/>
    <property type="match status" value="1"/>
</dbReference>
<sequence>MYLSQLKLDLRNRITQNWIQNPYHIHQRLWMAFSKNPPESIRQPAPFLYQLELHTNAAPSRILVFSDVLPDWKRAFTNFSVLEEIPKENHIKQISPAFIQPGAILRFSLVANPTKKILNYRSLFQEELKAYPEQYSRANHDKYLEGKKKLEELVASLPQEKKDSFRLEKKNKQSKNMKKVGIYDEQEQIEWLKRQGNNSRYPEQSSGFELIQTEVNNERGEIGYWNSAFCYGQDVSKFQIAQKKDKNSGITHNIKIHTVTFSGILRITDPEKFKIAYTKGIGSGKAFGCGMLLLARI</sequence>
<accession>A0ABN0J6J0</accession>
<dbReference type="Pfam" id="PF08798">
    <property type="entry name" value="CRISPR_assoc"/>
    <property type="match status" value="1"/>
</dbReference>
<dbReference type="CDD" id="cd09727">
    <property type="entry name" value="Cas6_I-E"/>
    <property type="match status" value="1"/>
</dbReference>
<reference evidence="1 2" key="1">
    <citation type="submission" date="2013-01" db="EMBL/GenBank/DDBJ databases">
        <authorList>
            <person name="Harkins D.M."/>
            <person name="Durkin A.S."/>
            <person name="Brinkac L.M."/>
            <person name="Haft D.H."/>
            <person name="Selengut J.D."/>
            <person name="Sanka R."/>
            <person name="DePew J."/>
            <person name="Purushe J."/>
            <person name="Whelen A.C."/>
            <person name="Vinetz J.M."/>
            <person name="Sutton G.G."/>
            <person name="Nierman W.C."/>
            <person name="Fouts D.E."/>
        </authorList>
    </citation>
    <scope>NUCLEOTIDE SEQUENCE [LARGE SCALE GENOMIC DNA]</scope>
    <source>
        <strain evidence="1 2">2007001578</strain>
    </source>
</reference>
<dbReference type="EMBL" id="AHMH02000008">
    <property type="protein sequence ID" value="EMN02645.1"/>
    <property type="molecule type" value="Genomic_DNA"/>
</dbReference>
<organism evidence="1 2">
    <name type="scientific">Leptospira noguchii str. 2007001578</name>
    <dbReference type="NCBI Taxonomy" id="1049974"/>
    <lineage>
        <taxon>Bacteria</taxon>
        <taxon>Pseudomonadati</taxon>
        <taxon>Spirochaetota</taxon>
        <taxon>Spirochaetia</taxon>
        <taxon>Leptospirales</taxon>
        <taxon>Leptospiraceae</taxon>
        <taxon>Leptospira</taxon>
    </lineage>
</organism>
<dbReference type="SUPFAM" id="SSF117987">
    <property type="entry name" value="CRISPR-associated protein"/>
    <property type="match status" value="2"/>
</dbReference>
<keyword evidence="2" id="KW-1185">Reference proteome</keyword>
<dbReference type="RefSeq" id="WP_004426857.1">
    <property type="nucleotide sequence ID" value="NZ_AHMH02000008.1"/>
</dbReference>
<protein>
    <submittedName>
        <fullName evidence="1">CRISPR-associated protein Cas6/Cse3/CasE, subtype TIGR01907-like protein</fullName>
    </submittedName>
</protein>
<dbReference type="Proteomes" id="UP000012099">
    <property type="component" value="Unassembled WGS sequence"/>
</dbReference>